<keyword evidence="2" id="KW-1185">Reference proteome</keyword>
<protein>
    <submittedName>
        <fullName evidence="1">Uncharacterized protein</fullName>
    </submittedName>
</protein>
<evidence type="ECO:0000313" key="2">
    <source>
        <dbReference type="Proteomes" id="UP001596174"/>
    </source>
</evidence>
<reference evidence="2" key="1">
    <citation type="journal article" date="2019" name="Int. J. Syst. Evol. Microbiol.">
        <title>The Global Catalogue of Microorganisms (GCM) 10K type strain sequencing project: providing services to taxonomists for standard genome sequencing and annotation.</title>
        <authorList>
            <consortium name="The Broad Institute Genomics Platform"/>
            <consortium name="The Broad Institute Genome Sequencing Center for Infectious Disease"/>
            <person name="Wu L."/>
            <person name="Ma J."/>
        </authorList>
    </citation>
    <scope>NUCLEOTIDE SEQUENCE [LARGE SCALE GENOMIC DNA]</scope>
    <source>
        <strain evidence="2">JCM 4816</strain>
    </source>
</reference>
<gene>
    <name evidence="1" type="ORF">ACFP3V_30810</name>
</gene>
<organism evidence="1 2">
    <name type="scientific">Streptacidiphilus monticola</name>
    <dbReference type="NCBI Taxonomy" id="2161674"/>
    <lineage>
        <taxon>Bacteria</taxon>
        <taxon>Bacillati</taxon>
        <taxon>Actinomycetota</taxon>
        <taxon>Actinomycetes</taxon>
        <taxon>Kitasatosporales</taxon>
        <taxon>Streptomycetaceae</taxon>
        <taxon>Streptacidiphilus</taxon>
    </lineage>
</organism>
<feature type="non-terminal residue" evidence="1">
    <location>
        <position position="1"/>
    </location>
</feature>
<proteinExistence type="predicted"/>
<dbReference type="RefSeq" id="WP_380590799.1">
    <property type="nucleotide sequence ID" value="NZ_JBHSQJ010000177.1"/>
</dbReference>
<name>A0ABW1GDQ2_9ACTN</name>
<comment type="caution">
    <text evidence="1">The sequence shown here is derived from an EMBL/GenBank/DDBJ whole genome shotgun (WGS) entry which is preliminary data.</text>
</comment>
<evidence type="ECO:0000313" key="1">
    <source>
        <dbReference type="EMBL" id="MFC5911584.1"/>
    </source>
</evidence>
<dbReference type="EMBL" id="JBHSQJ010000177">
    <property type="protein sequence ID" value="MFC5911584.1"/>
    <property type="molecule type" value="Genomic_DNA"/>
</dbReference>
<sequence length="81" mass="9176">RHQATHKDPDTPDAEEQFAKSVQVGKVRWTKIGSGRKAVYYRYSQHGDDVWHFSGSSNGFTKSGKPAFIPEDDIRISVRRG</sequence>
<accession>A0ABW1GDQ2</accession>
<dbReference type="Proteomes" id="UP001596174">
    <property type="component" value="Unassembled WGS sequence"/>
</dbReference>